<dbReference type="AlphaFoldDB" id="A0A4R3I8N6"/>
<proteinExistence type="predicted"/>
<feature type="chain" id="PRO_5020924282" description="Lipoprotein" evidence="1">
    <location>
        <begin position="25"/>
        <end position="113"/>
    </location>
</feature>
<comment type="caution">
    <text evidence="2">The sequence shown here is derived from an EMBL/GenBank/DDBJ whole genome shotgun (WGS) entry which is preliminary data.</text>
</comment>
<sequence length="113" mass="12663">MPKKIIISLLLPLLALVNAGCATMTDDQAGEEPVLFNPVINAGALEVSVVSHGCTKAEHFYLIVRGDEIELRRTEPDFCRAAPKLVRFAFEYEFGDAAYEFKNEVRYANRVTR</sequence>
<dbReference type="EMBL" id="SLZR01000005">
    <property type="protein sequence ID" value="TCS41659.1"/>
    <property type="molecule type" value="Genomic_DNA"/>
</dbReference>
<evidence type="ECO:0008006" key="4">
    <source>
        <dbReference type="Google" id="ProtNLM"/>
    </source>
</evidence>
<organism evidence="2 3">
    <name type="scientific">Reinekea marinisedimentorum</name>
    <dbReference type="NCBI Taxonomy" id="230495"/>
    <lineage>
        <taxon>Bacteria</taxon>
        <taxon>Pseudomonadati</taxon>
        <taxon>Pseudomonadota</taxon>
        <taxon>Gammaproteobacteria</taxon>
        <taxon>Oceanospirillales</taxon>
        <taxon>Saccharospirillaceae</taxon>
        <taxon>Reinekea</taxon>
    </lineage>
</organism>
<dbReference type="Proteomes" id="UP000295793">
    <property type="component" value="Unassembled WGS sequence"/>
</dbReference>
<keyword evidence="3" id="KW-1185">Reference proteome</keyword>
<feature type="signal peptide" evidence="1">
    <location>
        <begin position="1"/>
        <end position="24"/>
    </location>
</feature>
<protein>
    <recommendedName>
        <fullName evidence="4">Lipoprotein</fullName>
    </recommendedName>
</protein>
<dbReference type="OrthoDB" id="6199430at2"/>
<evidence type="ECO:0000256" key="1">
    <source>
        <dbReference type="SAM" id="SignalP"/>
    </source>
</evidence>
<evidence type="ECO:0000313" key="2">
    <source>
        <dbReference type="EMBL" id="TCS41659.1"/>
    </source>
</evidence>
<evidence type="ECO:0000313" key="3">
    <source>
        <dbReference type="Proteomes" id="UP000295793"/>
    </source>
</evidence>
<reference evidence="2 3" key="1">
    <citation type="submission" date="2019-03" db="EMBL/GenBank/DDBJ databases">
        <title>Genomic Encyclopedia of Archaeal and Bacterial Type Strains, Phase II (KMG-II): from individual species to whole genera.</title>
        <authorList>
            <person name="Goeker M."/>
        </authorList>
    </citation>
    <scope>NUCLEOTIDE SEQUENCE [LARGE SCALE GENOMIC DNA]</scope>
    <source>
        <strain evidence="2 3">DSM 15388</strain>
    </source>
</reference>
<keyword evidence="1" id="KW-0732">Signal</keyword>
<gene>
    <name evidence="2" type="ORF">BCF53_10586</name>
</gene>
<name>A0A4R3I8N6_9GAMM</name>
<dbReference type="RefSeq" id="WP_132701070.1">
    <property type="nucleotide sequence ID" value="NZ_SLZR01000005.1"/>
</dbReference>
<accession>A0A4R3I8N6</accession>